<keyword evidence="3" id="KW-1185">Reference proteome</keyword>
<dbReference type="Proteomes" id="UP000326041">
    <property type="component" value="Chromosome"/>
</dbReference>
<feature type="region of interest" description="Disordered" evidence="1">
    <location>
        <begin position="74"/>
        <end position="115"/>
    </location>
</feature>
<accession>A0ABX6B1C0</accession>
<evidence type="ECO:0000313" key="3">
    <source>
        <dbReference type="Proteomes" id="UP000326041"/>
    </source>
</evidence>
<protein>
    <submittedName>
        <fullName evidence="2">Uncharacterized protein</fullName>
    </submittedName>
</protein>
<name>A0ABX6B1C0_9ACTN</name>
<dbReference type="EMBL" id="CP023697">
    <property type="protein sequence ID" value="QEV08128.1"/>
    <property type="molecule type" value="Genomic_DNA"/>
</dbReference>
<evidence type="ECO:0000256" key="1">
    <source>
        <dbReference type="SAM" id="MobiDB-lite"/>
    </source>
</evidence>
<organism evidence="2 3">
    <name type="scientific">Streptomyces prasinus</name>
    <dbReference type="NCBI Taxonomy" id="67345"/>
    <lineage>
        <taxon>Bacteria</taxon>
        <taxon>Bacillati</taxon>
        <taxon>Actinomycetota</taxon>
        <taxon>Actinomycetes</taxon>
        <taxon>Kitasatosporales</taxon>
        <taxon>Streptomycetaceae</taxon>
        <taxon>Streptomyces</taxon>
    </lineage>
</organism>
<proteinExistence type="predicted"/>
<reference evidence="2 3" key="1">
    <citation type="submission" date="2017-09" db="EMBL/GenBank/DDBJ databases">
        <authorList>
            <person name="Lee N."/>
            <person name="Cho B.-K."/>
        </authorList>
    </citation>
    <scope>NUCLEOTIDE SEQUENCE [LARGE SCALE GENOMIC DNA]</scope>
    <source>
        <strain evidence="2 3">ATCC 13879</strain>
    </source>
</reference>
<sequence>MGRSLPDDNRFTLVASSHAAWDGAEPSPRWHGGWSGIRTPSRGSGAEALAGMIVGSLAGLQHLGQAPFAVLGDGRGGGARQDVPRGQPSFVAGPAAATGTIRAPAPPSPEPGVNT</sequence>
<feature type="compositionally biased region" description="Pro residues" evidence="1">
    <location>
        <begin position="104"/>
        <end position="115"/>
    </location>
</feature>
<gene>
    <name evidence="2" type="ORF">CP972_23090</name>
</gene>
<evidence type="ECO:0000313" key="2">
    <source>
        <dbReference type="EMBL" id="QEV08128.1"/>
    </source>
</evidence>